<protein>
    <submittedName>
        <fullName evidence="7">DUF87 domain-containing protein</fullName>
    </submittedName>
</protein>
<dbReference type="OrthoDB" id="107033at2157"/>
<dbReference type="GO" id="GO:0043139">
    <property type="term" value="F:5'-3' DNA helicase activity"/>
    <property type="evidence" value="ECO:0007669"/>
    <property type="project" value="UniProtKB-EC"/>
</dbReference>
<evidence type="ECO:0000256" key="1">
    <source>
        <dbReference type="ARBA" id="ARBA00007816"/>
    </source>
</evidence>
<comment type="similarity">
    <text evidence="1">Belongs to the HerA family.</text>
</comment>
<evidence type="ECO:0000256" key="5">
    <source>
        <dbReference type="SAM" id="MobiDB-lite"/>
    </source>
</evidence>
<comment type="catalytic activity">
    <reaction evidence="4">
        <text>ATP + H2O = ADP + phosphate + H(+)</text>
        <dbReference type="Rhea" id="RHEA:13065"/>
        <dbReference type="ChEBI" id="CHEBI:15377"/>
        <dbReference type="ChEBI" id="CHEBI:15378"/>
        <dbReference type="ChEBI" id="CHEBI:30616"/>
        <dbReference type="ChEBI" id="CHEBI:43474"/>
        <dbReference type="ChEBI" id="CHEBI:456216"/>
        <dbReference type="EC" id="5.6.2.4"/>
    </reaction>
</comment>
<dbReference type="InterPro" id="IPR008571">
    <property type="entry name" value="HerA-like"/>
</dbReference>
<feature type="domain" description="Helicase HerA central" evidence="6">
    <location>
        <begin position="41"/>
        <end position="113"/>
    </location>
</feature>
<comment type="catalytic activity">
    <reaction evidence="3">
        <text>ATP + H2O = ADP + phosphate + H(+)</text>
        <dbReference type="Rhea" id="RHEA:13065"/>
        <dbReference type="ChEBI" id="CHEBI:15377"/>
        <dbReference type="ChEBI" id="CHEBI:15378"/>
        <dbReference type="ChEBI" id="CHEBI:30616"/>
        <dbReference type="ChEBI" id="CHEBI:43474"/>
        <dbReference type="ChEBI" id="CHEBI:456216"/>
        <dbReference type="EC" id="5.6.2.3"/>
    </reaction>
</comment>
<evidence type="ECO:0000313" key="8">
    <source>
        <dbReference type="Proteomes" id="UP000451471"/>
    </source>
</evidence>
<evidence type="ECO:0000256" key="4">
    <source>
        <dbReference type="ARBA" id="ARBA00048988"/>
    </source>
</evidence>
<dbReference type="RefSeq" id="WP_158205255.1">
    <property type="nucleotide sequence ID" value="NZ_WSZK01000023.1"/>
</dbReference>
<gene>
    <name evidence="7" type="ORF">GQS65_14035</name>
</gene>
<dbReference type="Pfam" id="PF01935">
    <property type="entry name" value="DUF87"/>
    <property type="match status" value="1"/>
</dbReference>
<dbReference type="GO" id="GO:0043138">
    <property type="term" value="F:3'-5' DNA helicase activity"/>
    <property type="evidence" value="ECO:0007669"/>
    <property type="project" value="UniProtKB-EC"/>
</dbReference>
<feature type="region of interest" description="Disordered" evidence="5">
    <location>
        <begin position="323"/>
        <end position="361"/>
    </location>
</feature>
<dbReference type="AlphaFoldDB" id="A0A6B0GL54"/>
<evidence type="ECO:0000259" key="6">
    <source>
        <dbReference type="Pfam" id="PF01935"/>
    </source>
</evidence>
<proteinExistence type="inferred from homology"/>
<dbReference type="Proteomes" id="UP000451471">
    <property type="component" value="Unassembled WGS sequence"/>
</dbReference>
<dbReference type="InterPro" id="IPR002789">
    <property type="entry name" value="HerA_central"/>
</dbReference>
<sequence>MHVLGSTDGLGPVGHLGAYRARDGSPGEEVGVDLGGPHAALVVGKRGSGKSYTLGVLAEEAARTDGVAPILVDPMGAFDTLADAPDEVPARVVEPRVGADALDPRAWCSLLGLDPTGAVGALVWRVASETTTLAGMVDAVGEQDAPDAVRVAAENHLALARSWDVFDGATPDLAGPKATVLDCSGLPDAATNAVCLAVASRCYRGRLDGTVDRLPWLFVDEAHVAFEGVAASALRRLLTRGRAPGVSLVCATQRPSALPDVAVSQSDLVVMHRLTGRADLAAFRETRPTYVGDDFEARMPERPGDAMVVDDATEGVHAIRVRERLTPHGGASPRVDVATSDDEPGHEYGDDANADGTDPKG</sequence>
<dbReference type="PANTHER" id="PTHR42957">
    <property type="entry name" value="HELICASE MJ1565-RELATED"/>
    <property type="match status" value="1"/>
</dbReference>
<dbReference type="EMBL" id="WSZK01000023">
    <property type="protein sequence ID" value="MWG35592.1"/>
    <property type="molecule type" value="Genomic_DNA"/>
</dbReference>
<accession>A0A6B0GL54</accession>
<name>A0A6B0GL54_9EURY</name>
<dbReference type="PANTHER" id="PTHR42957:SF1">
    <property type="entry name" value="HELICASE MJ1565-RELATED"/>
    <property type="match status" value="1"/>
</dbReference>
<reference evidence="7 8" key="1">
    <citation type="submission" date="2019-12" db="EMBL/GenBank/DDBJ databases">
        <title>Halocatena pleomorpha gen. nov. sp. nov., an extremely halophilic archaeon of family Halobacteriaceae isolated from saltpan soil.</title>
        <authorList>
            <person name="Pal Y."/>
            <person name="Verma A."/>
            <person name="Krishnamurthi S."/>
            <person name="Kumar P."/>
        </authorList>
    </citation>
    <scope>NUCLEOTIDE SEQUENCE [LARGE SCALE GENOMIC DNA]</scope>
    <source>
        <strain evidence="7 8">JCM 16495</strain>
    </source>
</reference>
<evidence type="ECO:0000313" key="7">
    <source>
        <dbReference type="EMBL" id="MWG35592.1"/>
    </source>
</evidence>
<keyword evidence="8" id="KW-1185">Reference proteome</keyword>
<dbReference type="SUPFAM" id="SSF52540">
    <property type="entry name" value="P-loop containing nucleoside triphosphate hydrolases"/>
    <property type="match status" value="1"/>
</dbReference>
<dbReference type="InterPro" id="IPR027417">
    <property type="entry name" value="P-loop_NTPase"/>
</dbReference>
<organism evidence="7 8">
    <name type="scientific">Halomarina oriensis</name>
    <dbReference type="NCBI Taxonomy" id="671145"/>
    <lineage>
        <taxon>Archaea</taxon>
        <taxon>Methanobacteriati</taxon>
        <taxon>Methanobacteriota</taxon>
        <taxon>Stenosarchaea group</taxon>
        <taxon>Halobacteria</taxon>
        <taxon>Halobacteriales</taxon>
        <taxon>Natronomonadaceae</taxon>
        <taxon>Halomarina</taxon>
    </lineage>
</organism>
<dbReference type="Gene3D" id="3.40.50.300">
    <property type="entry name" value="P-loop containing nucleotide triphosphate hydrolases"/>
    <property type="match status" value="2"/>
</dbReference>
<evidence type="ECO:0000256" key="3">
    <source>
        <dbReference type="ARBA" id="ARBA00048954"/>
    </source>
</evidence>
<comment type="catalytic activity">
    <reaction evidence="2">
        <text>Couples ATP hydrolysis with the unwinding of duplex DNA by translocating in the 3'-5' direction.</text>
        <dbReference type="EC" id="5.6.2.4"/>
    </reaction>
</comment>
<comment type="caution">
    <text evidence="7">The sequence shown here is derived from an EMBL/GenBank/DDBJ whole genome shotgun (WGS) entry which is preliminary data.</text>
</comment>
<evidence type="ECO:0000256" key="2">
    <source>
        <dbReference type="ARBA" id="ARBA00034617"/>
    </source>
</evidence>